<accession>A0ABY7FSN7</accession>
<evidence type="ECO:0000313" key="7">
    <source>
        <dbReference type="EMBL" id="WAR25240.1"/>
    </source>
</evidence>
<dbReference type="PANTHER" id="PTHR11659:SF0">
    <property type="entry name" value="GLUTAMYL-TRNA(GLN) AMIDOTRANSFERASE SUBUNIT B, MITOCHONDRIAL"/>
    <property type="match status" value="1"/>
</dbReference>
<evidence type="ECO:0000256" key="1">
    <source>
        <dbReference type="ARBA" id="ARBA00022598"/>
    </source>
</evidence>
<keyword evidence="1" id="KW-0436">Ligase</keyword>
<keyword evidence="2" id="KW-0547">Nucleotide-binding</keyword>
<sequence>MKVLQIERHVPDKGRGRQWTYFCCIPDYEIIRQIGILEMGGEVVNETRSFDVETSETVPMRDKEVKQDYRFMPEPNLPPLRLYHSIDLAKTDPDIWKSKIIIDDLERSMPTLPRDKKQQLMDRYGISLYQATFIVGENLEGVYEELVVGRDAARFTQFFISEFISKLRALDLTWDIAVPSTRIGELFDLRDVNKVSPTNGQWVLKAMLTDPEVRPAEWVESRGLWQITDIDVLTRACRTAIEDNPNAARKYLRGKARGMATLMGAARRGTENRADSLTLNRMLRQMLADKAEEGGNDADSKGK</sequence>
<dbReference type="Pfam" id="PF02637">
    <property type="entry name" value="GatB_Yqey"/>
    <property type="match status" value="1"/>
</dbReference>
<dbReference type="SUPFAM" id="SSF55931">
    <property type="entry name" value="Glutamine synthetase/guanido kinase"/>
    <property type="match status" value="1"/>
</dbReference>
<name>A0ABY7FSN7_MYAAR</name>
<dbReference type="PANTHER" id="PTHR11659">
    <property type="entry name" value="GLUTAMYL-TRNA GLN AMIDOTRANSFERASE SUBUNIT B MITOCHONDRIAL AND PROKARYOTIC PET112-RELATED"/>
    <property type="match status" value="1"/>
</dbReference>
<dbReference type="InterPro" id="IPR017959">
    <property type="entry name" value="Asn/Gln-tRNA_amidoTrfase_suB/E"/>
</dbReference>
<keyword evidence="3" id="KW-0067">ATP-binding</keyword>
<evidence type="ECO:0000256" key="3">
    <source>
        <dbReference type="ARBA" id="ARBA00022840"/>
    </source>
</evidence>
<evidence type="ECO:0000256" key="4">
    <source>
        <dbReference type="ARBA" id="ARBA00022917"/>
    </source>
</evidence>
<dbReference type="InterPro" id="IPR006075">
    <property type="entry name" value="Asn/Gln-tRNA_Trfase_suB/E_cat"/>
</dbReference>
<dbReference type="SUPFAM" id="SSF89095">
    <property type="entry name" value="GatB/YqeY motif"/>
    <property type="match status" value="2"/>
</dbReference>
<reference evidence="7" key="1">
    <citation type="submission" date="2022-11" db="EMBL/GenBank/DDBJ databases">
        <title>Centuries of genome instability and evolution in soft-shell clam transmissible cancer (bioRxiv).</title>
        <authorList>
            <person name="Hart S.F.M."/>
            <person name="Yonemitsu M.A."/>
            <person name="Giersch R.M."/>
            <person name="Beal B.F."/>
            <person name="Arriagada G."/>
            <person name="Davis B.W."/>
            <person name="Ostrander E.A."/>
            <person name="Goff S.P."/>
            <person name="Metzger M.J."/>
        </authorList>
    </citation>
    <scope>NUCLEOTIDE SEQUENCE</scope>
    <source>
        <strain evidence="7">MELC-2E11</strain>
        <tissue evidence="7">Siphon/mantle</tissue>
    </source>
</reference>
<evidence type="ECO:0000259" key="6">
    <source>
        <dbReference type="SMART" id="SM00845"/>
    </source>
</evidence>
<feature type="domain" description="Asn/Gln amidotransferase" evidence="6">
    <location>
        <begin position="141"/>
        <end position="287"/>
    </location>
</feature>
<dbReference type="InterPro" id="IPR018027">
    <property type="entry name" value="Asn/Gln_amidotransferase"/>
</dbReference>
<organism evidence="7 8">
    <name type="scientific">Mya arenaria</name>
    <name type="common">Soft-shell clam</name>
    <dbReference type="NCBI Taxonomy" id="6604"/>
    <lineage>
        <taxon>Eukaryota</taxon>
        <taxon>Metazoa</taxon>
        <taxon>Spiralia</taxon>
        <taxon>Lophotrochozoa</taxon>
        <taxon>Mollusca</taxon>
        <taxon>Bivalvia</taxon>
        <taxon>Autobranchia</taxon>
        <taxon>Heteroconchia</taxon>
        <taxon>Euheterodonta</taxon>
        <taxon>Imparidentia</taxon>
        <taxon>Neoheterodontei</taxon>
        <taxon>Myida</taxon>
        <taxon>Myoidea</taxon>
        <taxon>Myidae</taxon>
        <taxon>Mya</taxon>
    </lineage>
</organism>
<proteinExistence type="predicted"/>
<dbReference type="EMBL" id="CP111025">
    <property type="protein sequence ID" value="WAR25240.1"/>
    <property type="molecule type" value="Genomic_DNA"/>
</dbReference>
<evidence type="ECO:0000313" key="8">
    <source>
        <dbReference type="Proteomes" id="UP001164746"/>
    </source>
</evidence>
<evidence type="ECO:0000256" key="5">
    <source>
        <dbReference type="ARBA" id="ARBA00047913"/>
    </source>
</evidence>
<gene>
    <name evidence="7" type="ORF">MAR_010944</name>
</gene>
<dbReference type="Gene3D" id="1.10.10.410">
    <property type="match status" value="1"/>
</dbReference>
<dbReference type="Proteomes" id="UP001164746">
    <property type="component" value="Chromosome 14"/>
</dbReference>
<keyword evidence="8" id="KW-1185">Reference proteome</keyword>
<dbReference type="Pfam" id="PF02934">
    <property type="entry name" value="GatB_N"/>
    <property type="match status" value="1"/>
</dbReference>
<protein>
    <submittedName>
        <fullName evidence="7">GATB-like protein</fullName>
    </submittedName>
</protein>
<dbReference type="InterPro" id="IPR014746">
    <property type="entry name" value="Gln_synth/guanido_kin_cat_dom"/>
</dbReference>
<dbReference type="InterPro" id="IPR023168">
    <property type="entry name" value="GatB_Yqey_C_2"/>
</dbReference>
<dbReference type="InterPro" id="IPR003789">
    <property type="entry name" value="Asn/Gln_tRNA_amidoTrase-B-like"/>
</dbReference>
<dbReference type="SMART" id="SM00845">
    <property type="entry name" value="GatB_Yqey"/>
    <property type="match status" value="1"/>
</dbReference>
<evidence type="ECO:0000256" key="2">
    <source>
        <dbReference type="ARBA" id="ARBA00022741"/>
    </source>
</evidence>
<keyword evidence="4" id="KW-0648">Protein biosynthesis</keyword>
<comment type="catalytic activity">
    <reaction evidence="5">
        <text>L-glutamyl-tRNA(Gln) + L-glutamine + ATP + H2O = L-glutaminyl-tRNA(Gln) + L-glutamate + ADP + phosphate + H(+)</text>
        <dbReference type="Rhea" id="RHEA:17521"/>
        <dbReference type="Rhea" id="RHEA-COMP:9681"/>
        <dbReference type="Rhea" id="RHEA-COMP:9684"/>
        <dbReference type="ChEBI" id="CHEBI:15377"/>
        <dbReference type="ChEBI" id="CHEBI:15378"/>
        <dbReference type="ChEBI" id="CHEBI:29985"/>
        <dbReference type="ChEBI" id="CHEBI:30616"/>
        <dbReference type="ChEBI" id="CHEBI:43474"/>
        <dbReference type="ChEBI" id="CHEBI:58359"/>
        <dbReference type="ChEBI" id="CHEBI:78520"/>
        <dbReference type="ChEBI" id="CHEBI:78521"/>
        <dbReference type="ChEBI" id="CHEBI:456216"/>
    </reaction>
</comment>